<feature type="compositionally biased region" description="Polar residues" evidence="1">
    <location>
        <begin position="737"/>
        <end position="752"/>
    </location>
</feature>
<evidence type="ECO:0000313" key="3">
    <source>
        <dbReference type="EMBL" id="CAF3982306.1"/>
    </source>
</evidence>
<evidence type="ECO:0000313" key="2">
    <source>
        <dbReference type="EMBL" id="CAF0721951.1"/>
    </source>
</evidence>
<accession>A0A813MHE6</accession>
<protein>
    <submittedName>
        <fullName evidence="2">Uncharacterized protein</fullName>
    </submittedName>
</protein>
<evidence type="ECO:0000313" key="4">
    <source>
        <dbReference type="Proteomes" id="UP000663860"/>
    </source>
</evidence>
<name>A0A813MHE6_9BILA</name>
<dbReference type="EMBL" id="CAJOBB010002594">
    <property type="protein sequence ID" value="CAF3982306.1"/>
    <property type="molecule type" value="Genomic_DNA"/>
</dbReference>
<feature type="region of interest" description="Disordered" evidence="1">
    <location>
        <begin position="159"/>
        <end position="188"/>
    </location>
</feature>
<evidence type="ECO:0000256" key="1">
    <source>
        <dbReference type="SAM" id="MobiDB-lite"/>
    </source>
</evidence>
<reference evidence="2" key="1">
    <citation type="submission" date="2021-02" db="EMBL/GenBank/DDBJ databases">
        <authorList>
            <person name="Nowell W R."/>
        </authorList>
    </citation>
    <scope>NUCLEOTIDE SEQUENCE</scope>
</reference>
<feature type="compositionally biased region" description="Polar residues" evidence="1">
    <location>
        <begin position="544"/>
        <end position="557"/>
    </location>
</feature>
<feature type="compositionally biased region" description="Low complexity" evidence="1">
    <location>
        <begin position="282"/>
        <end position="295"/>
    </location>
</feature>
<dbReference type="EMBL" id="CAJNOE010000009">
    <property type="protein sequence ID" value="CAF0721951.1"/>
    <property type="molecule type" value="Genomic_DNA"/>
</dbReference>
<proteinExistence type="predicted"/>
<feature type="region of interest" description="Disordered" evidence="1">
    <location>
        <begin position="278"/>
        <end position="304"/>
    </location>
</feature>
<gene>
    <name evidence="2" type="ORF">IZO911_LOCUS2010</name>
    <name evidence="3" type="ORF">KXQ929_LOCUS27417</name>
</gene>
<sequence>MAVVQTNNENQQKVSLPRRIATYIASMNFTKVFRRHQSREATLSNIKSSERPSLIHQHHRYNRPFSYHIPKTEQLSSPPSLTKLSTIVPYRIGLSSDSTLVTNNQANQNDEIIRLPLKSVKAHKDRRYQSQLNANKRWLFRSMETLDGWKGKVFPQKVRTTNSSQSRSRSVENLTNDNSHNNILLNHNPPTIKQQRAISSNRSIEGITNRVIHGIGIHRKSTNSIPNLARSPALTIKKQSLSTHLINDHNNERNSSAILDFREISSIGFSQSRTIITDENENISITPSENNNNNNNDEENEEVTSNLSFLGNNYEHNGNNEASDSWDFSITWIDSLKQQQSPQCKIQFYENLIKLLEQDTLNIDELLVLRKVLAKIWPTDETTMDCNNQLNSLNSKSLQISNKIKQRSKLPAMAHHTAQRCSTILEQTPVVYETLNEQQSGHSIKPSSTLFTTKAKPCFIENQNDNVNIEQTYPQHLNPFDDTTSIEKIDITPSAPSKELDQNNNNNESIRRYFERLTLLETIYEKLNIESNKTPLETKDHPENFSTQANTTESVPQKHSPIEKQIEIKQDIPNHSHTQSMNKIDTNKTKTNKFFEMNVDGNGSVSSGKSSIKRRAPTAPHIIQNDNNHQKNPPMFVLSSADINILHKTNQEISPPIQFLTRNEKYSNTVSPKERLSSPIDNTTASCDDHGHIFVYEPNLNQNHTHKNEEQSVTIPKKSERIQEWLSSCDTREESDSQNNLSLRNHNTTSPTTQLKIRCMAKPMRYTSPVSPSYLAQNNLPSINNEIEPGRFRTSVKINLETNEPIIHPRNRLSSSTSRYYQQLQTIADQDLNITDHKYYQRQAISPSFQRDHQAVYL</sequence>
<dbReference type="Proteomes" id="UP000663868">
    <property type="component" value="Unassembled WGS sequence"/>
</dbReference>
<dbReference type="AlphaFoldDB" id="A0A813MHE6"/>
<feature type="compositionally biased region" description="Polar residues" evidence="1">
    <location>
        <begin position="171"/>
        <end position="188"/>
    </location>
</feature>
<comment type="caution">
    <text evidence="2">The sequence shown here is derived from an EMBL/GenBank/DDBJ whole genome shotgun (WGS) entry which is preliminary data.</text>
</comment>
<feature type="region of interest" description="Disordered" evidence="1">
    <location>
        <begin position="731"/>
        <end position="752"/>
    </location>
</feature>
<organism evidence="2 4">
    <name type="scientific">Adineta steineri</name>
    <dbReference type="NCBI Taxonomy" id="433720"/>
    <lineage>
        <taxon>Eukaryota</taxon>
        <taxon>Metazoa</taxon>
        <taxon>Spiralia</taxon>
        <taxon>Gnathifera</taxon>
        <taxon>Rotifera</taxon>
        <taxon>Eurotatoria</taxon>
        <taxon>Bdelloidea</taxon>
        <taxon>Adinetida</taxon>
        <taxon>Adinetidae</taxon>
        <taxon>Adineta</taxon>
    </lineage>
</organism>
<feature type="region of interest" description="Disordered" evidence="1">
    <location>
        <begin position="533"/>
        <end position="559"/>
    </location>
</feature>
<dbReference type="Proteomes" id="UP000663860">
    <property type="component" value="Unassembled WGS sequence"/>
</dbReference>